<reference evidence="2 3" key="1">
    <citation type="submission" date="2013-12" db="EMBL/GenBank/DDBJ databases">
        <authorList>
            <person name="Tong Y."/>
            <person name="Zhang J."/>
            <person name="Huang Y."/>
            <person name="Li S."/>
            <person name="Pei G."/>
            <person name="Zhang Z."/>
            <person name="Mi Z."/>
            <person name="An X."/>
        </authorList>
    </citation>
    <scope>NUCLEOTIDE SEQUENCE [LARGE SCALE GENOMIC DNA]</scope>
    <source>
        <strain evidence="2">AMIV</strain>
    </source>
</reference>
<accession>W8QRC0</accession>
<keyword evidence="3" id="KW-1185">Reference proteome</keyword>
<name>W8QRC0_9VIRU</name>
<feature type="compositionally biased region" description="Basic residues" evidence="1">
    <location>
        <begin position="154"/>
        <end position="179"/>
    </location>
</feature>
<sequence>MDFKTCEKSRKFKKPDIVNLAKKCDVDPLLPNGKEKTRKVICEEIVLQNLKNTSSSSSSSEDDEDYDSLCQITEKKCMSLDKTDLRALGEHCDINVLTPKGRLQSPAKICKSLANKDINLKKKDLVKLSIGLGGSEEKIKAMDKDQLKNFIFKERKRSSASPKRKSRSPKRSASPKRKSGSPERSASPKRKSRSPKRSASPKRKSRSPKRSASPKRKSRSPKRSAGPSRKMYRESDLLIKKVVELKEMAKKEGLKKWNGKTPTKMVKKDFVDFLIFTFSGGNIPVSTSPIKPATKLNRSELQLMKLIELKPLALSYGLKKFKDKTPSQLRKGELIDYIISVQQRSPSSSPPRRRSPSPPRRRSPSPPRRRSPSPSDDVLQVLPDDVLQVLPDVLQVLPDVLQVSQTFAANKKESS</sequence>
<dbReference type="OrthoDB" id="17526at10239"/>
<protein>
    <submittedName>
        <fullName evidence="2">Putative ubiquitin thioesterase, Virion core protein</fullName>
    </submittedName>
</protein>
<organism evidence="2 3">
    <name type="scientific">Chloriridovirus anopheles1</name>
    <dbReference type="NCBI Taxonomy" id="1465751"/>
    <lineage>
        <taxon>Viruses</taxon>
        <taxon>Varidnaviria</taxon>
        <taxon>Bamfordvirae</taxon>
        <taxon>Nucleocytoviricota</taxon>
        <taxon>Megaviricetes</taxon>
        <taxon>Pimascovirales</taxon>
        <taxon>Pimascovirales incertae sedis</taxon>
        <taxon>Iridoviridae</taxon>
        <taxon>Betairidovirinae</taxon>
        <taxon>Chloriridovirus</taxon>
    </lineage>
</organism>
<dbReference type="RefSeq" id="YP_009021111.1">
    <property type="nucleotide sequence ID" value="NC_023848.1"/>
</dbReference>
<feature type="region of interest" description="Disordered" evidence="1">
    <location>
        <begin position="150"/>
        <end position="233"/>
    </location>
</feature>
<dbReference type="KEGG" id="vg:18938191"/>
<evidence type="ECO:0000313" key="3">
    <source>
        <dbReference type="Proteomes" id="UP000110868"/>
    </source>
</evidence>
<gene>
    <name evidence="2" type="ORF">AMIV_030</name>
</gene>
<dbReference type="GeneID" id="18938191"/>
<dbReference type="Proteomes" id="UP000110868">
    <property type="component" value="Segment"/>
</dbReference>
<proteinExistence type="predicted"/>
<evidence type="ECO:0000313" key="2">
    <source>
        <dbReference type="EMBL" id="AHL67527.1"/>
    </source>
</evidence>
<feature type="region of interest" description="Disordered" evidence="1">
    <location>
        <begin position="341"/>
        <end position="379"/>
    </location>
</feature>
<dbReference type="EMBL" id="KF938901">
    <property type="protein sequence ID" value="AHL67527.1"/>
    <property type="molecule type" value="Genomic_DNA"/>
</dbReference>
<feature type="compositionally biased region" description="Basic residues" evidence="1">
    <location>
        <begin position="187"/>
        <end position="222"/>
    </location>
</feature>
<feature type="compositionally biased region" description="Basic residues" evidence="1">
    <location>
        <begin position="351"/>
        <end position="371"/>
    </location>
</feature>
<evidence type="ECO:0000256" key="1">
    <source>
        <dbReference type="SAM" id="MobiDB-lite"/>
    </source>
</evidence>